<comment type="caution">
    <text evidence="3">The sequence shown here is derived from an EMBL/GenBank/DDBJ whole genome shotgun (WGS) entry which is preliminary data.</text>
</comment>
<evidence type="ECO:0000313" key="4">
    <source>
        <dbReference type="Proteomes" id="UP000746471"/>
    </source>
</evidence>
<name>A0ABS5PSF3_9FIRM</name>
<feature type="domain" description="Glycosyltransferase subfamily 4-like N-terminal" evidence="2">
    <location>
        <begin position="12"/>
        <end position="171"/>
    </location>
</feature>
<keyword evidence="3" id="KW-0328">Glycosyltransferase</keyword>
<dbReference type="Pfam" id="PF13439">
    <property type="entry name" value="Glyco_transf_4"/>
    <property type="match status" value="1"/>
</dbReference>
<dbReference type="InterPro" id="IPR001296">
    <property type="entry name" value="Glyco_trans_1"/>
</dbReference>
<dbReference type="PANTHER" id="PTHR12526">
    <property type="entry name" value="GLYCOSYLTRANSFERASE"/>
    <property type="match status" value="1"/>
</dbReference>
<feature type="domain" description="Glycosyl transferase family 1" evidence="1">
    <location>
        <begin position="178"/>
        <end position="340"/>
    </location>
</feature>
<evidence type="ECO:0000259" key="1">
    <source>
        <dbReference type="Pfam" id="PF00534"/>
    </source>
</evidence>
<keyword evidence="3" id="KW-0808">Transferase</keyword>
<dbReference type="GO" id="GO:0016757">
    <property type="term" value="F:glycosyltransferase activity"/>
    <property type="evidence" value="ECO:0007669"/>
    <property type="project" value="UniProtKB-KW"/>
</dbReference>
<protein>
    <submittedName>
        <fullName evidence="3">Glycosyltransferase</fullName>
        <ecNumber evidence="3">2.4.-.-</ecNumber>
    </submittedName>
</protein>
<dbReference type="InterPro" id="IPR028098">
    <property type="entry name" value="Glyco_trans_4-like_N"/>
</dbReference>
<sequence>MKILFIAETLTYGGAARRFVDLANALAEKNHSVSMFIYSNHIQIQDQINKDIEIKTSEIEGIQSNWIKRNIIYRSRCIKIIDDAVINSNCDIIISFNDMVNINVLLSKEARKRKIIISERSDPYYNKFYLKTIKRILFNRADGIVFQTEGARDFFQKLIINKSKVIPNPVPSNIEFPEHIGARKRVIVSVARLWIYQKRQDLLIKAFNEFSKNHEDYTLVLYGDGPDEVKIRRMIKELHLSDKVQIAGAHPNVIELIKGASMFVLSSDFEGIPNSLIEAMSIGLPVISTDCSPGGAKFLIENNYNGLLVEKSNYLELANAMMFMVKNPIEASNMGHNARKIINRLDRNKIYFEWEQFILNKQYGDQK</sequence>
<dbReference type="EMBL" id="JAHBCL010000031">
    <property type="protein sequence ID" value="MBS7528100.1"/>
    <property type="molecule type" value="Genomic_DNA"/>
</dbReference>
<dbReference type="SUPFAM" id="SSF53756">
    <property type="entry name" value="UDP-Glycosyltransferase/glycogen phosphorylase"/>
    <property type="match status" value="1"/>
</dbReference>
<evidence type="ECO:0000313" key="3">
    <source>
        <dbReference type="EMBL" id="MBS7528100.1"/>
    </source>
</evidence>
<organism evidence="3 4">
    <name type="scientific">Fusibacter paucivorans</name>
    <dbReference type="NCBI Taxonomy" id="76009"/>
    <lineage>
        <taxon>Bacteria</taxon>
        <taxon>Bacillati</taxon>
        <taxon>Bacillota</taxon>
        <taxon>Clostridia</taxon>
        <taxon>Eubacteriales</taxon>
        <taxon>Eubacteriales Family XII. Incertae Sedis</taxon>
        <taxon>Fusibacter</taxon>
    </lineage>
</organism>
<accession>A0ABS5PSF3</accession>
<dbReference type="RefSeq" id="WP_213237961.1">
    <property type="nucleotide sequence ID" value="NZ_JAHBCL010000031.1"/>
</dbReference>
<dbReference type="EC" id="2.4.-.-" evidence="3"/>
<gene>
    <name evidence="3" type="ORF">KHM83_15545</name>
</gene>
<evidence type="ECO:0000259" key="2">
    <source>
        <dbReference type="Pfam" id="PF13439"/>
    </source>
</evidence>
<keyword evidence="4" id="KW-1185">Reference proteome</keyword>
<reference evidence="3 4" key="1">
    <citation type="submission" date="2021-05" db="EMBL/GenBank/DDBJ databases">
        <title>Fusibacter ferrireducens sp. nov., an anaerobic, sulfur- and Fe-reducing bacterium isolated from the mangrove sediment.</title>
        <authorList>
            <person name="Qiu D."/>
        </authorList>
    </citation>
    <scope>NUCLEOTIDE SEQUENCE [LARGE SCALE GENOMIC DNA]</scope>
    <source>
        <strain evidence="3 4">DSM 12116</strain>
    </source>
</reference>
<dbReference type="Pfam" id="PF00534">
    <property type="entry name" value="Glycos_transf_1"/>
    <property type="match status" value="1"/>
</dbReference>
<proteinExistence type="predicted"/>
<dbReference type="Gene3D" id="3.40.50.2000">
    <property type="entry name" value="Glycogen Phosphorylase B"/>
    <property type="match status" value="2"/>
</dbReference>
<dbReference type="Proteomes" id="UP000746471">
    <property type="component" value="Unassembled WGS sequence"/>
</dbReference>